<dbReference type="SUPFAM" id="SSF50891">
    <property type="entry name" value="Cyclophilin-like"/>
    <property type="match status" value="2"/>
</dbReference>
<feature type="domain" description="Carboxyltransferase" evidence="6">
    <location>
        <begin position="260"/>
        <end position="532"/>
    </location>
</feature>
<dbReference type="InterPro" id="IPR003778">
    <property type="entry name" value="CT_A_B"/>
</dbReference>
<dbReference type="PANTHER" id="PTHR43309:SF3">
    <property type="entry name" value="5-OXOPROLINASE SUBUNIT C"/>
    <property type="match status" value="1"/>
</dbReference>
<dbReference type="InterPro" id="IPR003833">
    <property type="entry name" value="CT_C_D"/>
</dbReference>
<name>A0A255GKN9_9ACTN</name>
<comment type="caution">
    <text evidence="7">The sequence shown here is derived from an EMBL/GenBank/DDBJ whole genome shotgun (WGS) entry which is preliminary data.</text>
</comment>
<dbReference type="OrthoDB" id="9768696at2"/>
<evidence type="ECO:0000313" key="7">
    <source>
        <dbReference type="EMBL" id="OYO16398.1"/>
    </source>
</evidence>
<accession>A0A255GKN9</accession>
<proteinExistence type="predicted"/>
<dbReference type="PANTHER" id="PTHR43309">
    <property type="entry name" value="5-OXOPROLINASE SUBUNIT C"/>
    <property type="match status" value="1"/>
</dbReference>
<keyword evidence="1" id="KW-0547">Nucleotide-binding</keyword>
<dbReference type="Gene3D" id="2.40.100.10">
    <property type="entry name" value="Cyclophilin-like"/>
    <property type="match status" value="2"/>
</dbReference>
<evidence type="ECO:0000259" key="6">
    <source>
        <dbReference type="SMART" id="SM00797"/>
    </source>
</evidence>
<keyword evidence="2" id="KW-0378">Hydrolase</keyword>
<feature type="region of interest" description="Disordered" evidence="4">
    <location>
        <begin position="208"/>
        <end position="237"/>
    </location>
</feature>
<dbReference type="GO" id="GO:0005524">
    <property type="term" value="F:ATP binding"/>
    <property type="evidence" value="ECO:0007669"/>
    <property type="project" value="UniProtKB-KW"/>
</dbReference>
<evidence type="ECO:0008006" key="9">
    <source>
        <dbReference type="Google" id="ProtNLM"/>
    </source>
</evidence>
<evidence type="ECO:0000256" key="4">
    <source>
        <dbReference type="SAM" id="MobiDB-lite"/>
    </source>
</evidence>
<dbReference type="InterPro" id="IPR052708">
    <property type="entry name" value="PxpC"/>
</dbReference>
<dbReference type="InterPro" id="IPR029000">
    <property type="entry name" value="Cyclophilin-like_dom_sf"/>
</dbReference>
<evidence type="ECO:0000256" key="2">
    <source>
        <dbReference type="ARBA" id="ARBA00022801"/>
    </source>
</evidence>
<feature type="compositionally biased region" description="Basic and acidic residues" evidence="4">
    <location>
        <begin position="208"/>
        <end position="220"/>
    </location>
</feature>
<evidence type="ECO:0000256" key="3">
    <source>
        <dbReference type="ARBA" id="ARBA00022840"/>
    </source>
</evidence>
<evidence type="ECO:0000256" key="1">
    <source>
        <dbReference type="ARBA" id="ARBA00022741"/>
    </source>
</evidence>
<sequence length="532" mass="55984">MTPQVRPSGDRALLVELADADERRRLDAALEISVADGRLTGVVEHVPAARTVLVRCADEPALARVRSWLAEVDLTGVDVAEVEVAEVTIPVRYDGPDLAAVAEHLGISVDEVIERHSGQVWTVEFGGFMPGFGYLTGESGDLEVPRRDSPRTRVPPGSVALAGEFSAVYPQASPGGWQLIGSTDAVLWDVERDPPALLVPGARVRFQQDDDRSLSERGTNESKGSARASRSHIPEETGLTVEDPGAQLLIEDLGRPGNARLGVTASGAMDRGALRLANRLLGNEEHLAGLEILLGGATLRAERDLLIAVTGANVPLRIDGRPAAWGEPLRLSAGQLLEIGRPEHGVRCYLGVRGGVRGPEFLGSLASDPTTGLGPAPLVAGDTIAIGEPGANPPHPVDVIPGSGSGEILLPAVLGPRDDWFTPAAIDTLARAAWEVSGDANRVGVRLSGPVLERARDGELPSEGMVRGSVQVPASGQPIAFGPDHPTTGGYPVIAVIDDHASDLLGQARPGQTVRFQLRRAQVQNVPRVPRG</sequence>
<dbReference type="NCBIfam" id="TIGR00724">
    <property type="entry name" value="urea_amlyse_rel"/>
    <property type="match status" value="1"/>
</dbReference>
<dbReference type="EMBL" id="NMVO01000003">
    <property type="protein sequence ID" value="OYO16398.1"/>
    <property type="molecule type" value="Genomic_DNA"/>
</dbReference>
<keyword evidence="8" id="KW-1185">Reference proteome</keyword>
<gene>
    <name evidence="7" type="ORF">CGZ94_04230</name>
</gene>
<feature type="domain" description="Carboxyltransferase" evidence="5">
    <location>
        <begin position="3"/>
        <end position="198"/>
    </location>
</feature>
<dbReference type="Proteomes" id="UP000215896">
    <property type="component" value="Unassembled WGS sequence"/>
</dbReference>
<dbReference type="Pfam" id="PF02682">
    <property type="entry name" value="CT_C_D"/>
    <property type="match status" value="1"/>
</dbReference>
<dbReference type="SUPFAM" id="SSF160467">
    <property type="entry name" value="PH0987 N-terminal domain-like"/>
    <property type="match status" value="1"/>
</dbReference>
<evidence type="ECO:0000259" key="5">
    <source>
        <dbReference type="SMART" id="SM00796"/>
    </source>
</evidence>
<organism evidence="7 8">
    <name type="scientific">Enemella evansiae</name>
    <dbReference type="NCBI Taxonomy" id="2016499"/>
    <lineage>
        <taxon>Bacteria</taxon>
        <taxon>Bacillati</taxon>
        <taxon>Actinomycetota</taxon>
        <taxon>Actinomycetes</taxon>
        <taxon>Propionibacteriales</taxon>
        <taxon>Propionibacteriaceae</taxon>
        <taxon>Enemella</taxon>
    </lineage>
</organism>
<reference evidence="7 8" key="1">
    <citation type="submission" date="2017-07" db="EMBL/GenBank/DDBJ databases">
        <title>Draft whole genome sequences of clinical Proprionibacteriaceae strains.</title>
        <authorList>
            <person name="Bernier A.-M."/>
            <person name="Bernard K."/>
            <person name="Domingo M.-C."/>
        </authorList>
    </citation>
    <scope>NUCLEOTIDE SEQUENCE [LARGE SCALE GENOMIC DNA]</scope>
    <source>
        <strain evidence="7 8">NML 030167</strain>
    </source>
</reference>
<dbReference type="Gene3D" id="3.30.1360.40">
    <property type="match status" value="1"/>
</dbReference>
<evidence type="ECO:0000313" key="8">
    <source>
        <dbReference type="Proteomes" id="UP000215896"/>
    </source>
</evidence>
<dbReference type="SMART" id="SM00797">
    <property type="entry name" value="AHS2"/>
    <property type="match status" value="1"/>
</dbReference>
<dbReference type="GO" id="GO:0016787">
    <property type="term" value="F:hydrolase activity"/>
    <property type="evidence" value="ECO:0007669"/>
    <property type="project" value="UniProtKB-KW"/>
</dbReference>
<dbReference type="AlphaFoldDB" id="A0A255GKN9"/>
<keyword evidence="3" id="KW-0067">ATP-binding</keyword>
<dbReference type="Pfam" id="PF02626">
    <property type="entry name" value="CT_A_B"/>
    <property type="match status" value="1"/>
</dbReference>
<protein>
    <recommendedName>
        <fullName evidence="9">5-oxoprolinase/urea amidolyase family protein</fullName>
    </recommendedName>
</protein>
<dbReference type="SMART" id="SM00796">
    <property type="entry name" value="AHS1"/>
    <property type="match status" value="1"/>
</dbReference>